<dbReference type="PROSITE" id="PS00913">
    <property type="entry name" value="ADH_IRON_1"/>
    <property type="match status" value="1"/>
</dbReference>
<proteinExistence type="inferred from homology"/>
<feature type="domain" description="Fe-containing alcohol dehydrogenase-like C-terminal" evidence="5">
    <location>
        <begin position="188"/>
        <end position="383"/>
    </location>
</feature>
<keyword evidence="7" id="KW-1185">Reference proteome</keyword>
<sequence>MEFPISFFKNPTEIVYGCNSTKQLRPTLNKYRYKRVLVITDPGIVKAGLVQEITGQLEGLEYAVFDEVEPNPSVRTCEKAFALSQELKPDVLVGLGGGSAIDVAKVVGLLATNGGRVVDYEGIDTFSQPILPLIAIPTTAGTASEVTIFTVITDMERQYKLTIGGFKLAPRWALVDPLMTQTMPKPITASTGLDALVHAIESYTSRMAYPISKALAREAIRLISGNLRQAVYNGDQLEARDKMLMGSLLAGLAFNNTRLGNCHAMSHPVSAMFGVPHGVANSILIPHVMEFNAMAVPELFADIAEDMGENTQGLTIMGKAWKSVESVVQLSRDIGIPNRLSDFNVKSDKIQEMAQDAMKSGNILVNPRKTSMDDLVALYEKAM</sequence>
<comment type="caution">
    <text evidence="6">The sequence shown here is derived from an EMBL/GenBank/DDBJ whole genome shotgun (WGS) entry which is preliminary data.</text>
</comment>
<name>A0A292YH97_9BACL</name>
<protein>
    <submittedName>
        <fullName evidence="6">Alcohol dehydrogenase</fullName>
    </submittedName>
</protein>
<organism evidence="6 7">
    <name type="scientific">Effusibacillus lacus</name>
    <dbReference type="NCBI Taxonomy" id="1348429"/>
    <lineage>
        <taxon>Bacteria</taxon>
        <taxon>Bacillati</taxon>
        <taxon>Bacillota</taxon>
        <taxon>Bacilli</taxon>
        <taxon>Bacillales</taxon>
        <taxon>Alicyclobacillaceae</taxon>
        <taxon>Effusibacillus</taxon>
    </lineage>
</organism>
<dbReference type="PANTHER" id="PTHR11496:SF102">
    <property type="entry name" value="ALCOHOL DEHYDROGENASE 4"/>
    <property type="match status" value="1"/>
</dbReference>
<dbReference type="Gene3D" id="3.40.50.1970">
    <property type="match status" value="1"/>
</dbReference>
<accession>A0A292YH97</accession>
<dbReference type="GO" id="GO:0004022">
    <property type="term" value="F:alcohol dehydrogenase (NAD+) activity"/>
    <property type="evidence" value="ECO:0007669"/>
    <property type="project" value="UniProtKB-ARBA"/>
</dbReference>
<dbReference type="Pfam" id="PF00465">
    <property type="entry name" value="Fe-ADH"/>
    <property type="match status" value="1"/>
</dbReference>
<dbReference type="Pfam" id="PF25137">
    <property type="entry name" value="ADH_Fe_C"/>
    <property type="match status" value="1"/>
</dbReference>
<evidence type="ECO:0000259" key="5">
    <source>
        <dbReference type="Pfam" id="PF25137"/>
    </source>
</evidence>
<dbReference type="PROSITE" id="PS00060">
    <property type="entry name" value="ADH_IRON_2"/>
    <property type="match status" value="1"/>
</dbReference>
<dbReference type="OrthoDB" id="9815791at2"/>
<dbReference type="AlphaFoldDB" id="A0A292YH97"/>
<dbReference type="InterPro" id="IPR001670">
    <property type="entry name" value="ADH_Fe/GldA"/>
</dbReference>
<dbReference type="PANTHER" id="PTHR11496">
    <property type="entry name" value="ALCOHOL DEHYDROGENASE"/>
    <property type="match status" value="1"/>
</dbReference>
<evidence type="ECO:0000313" key="7">
    <source>
        <dbReference type="Proteomes" id="UP000217785"/>
    </source>
</evidence>
<evidence type="ECO:0000313" key="6">
    <source>
        <dbReference type="EMBL" id="GAX89008.1"/>
    </source>
</evidence>
<dbReference type="Proteomes" id="UP000217785">
    <property type="component" value="Unassembled WGS sequence"/>
</dbReference>
<evidence type="ECO:0000259" key="4">
    <source>
        <dbReference type="Pfam" id="PF00465"/>
    </source>
</evidence>
<dbReference type="GO" id="GO:0046872">
    <property type="term" value="F:metal ion binding"/>
    <property type="evidence" value="ECO:0007669"/>
    <property type="project" value="InterPro"/>
</dbReference>
<dbReference type="SUPFAM" id="SSF56796">
    <property type="entry name" value="Dehydroquinate synthase-like"/>
    <property type="match status" value="1"/>
</dbReference>
<dbReference type="InterPro" id="IPR056798">
    <property type="entry name" value="ADH_Fe_C"/>
</dbReference>
<dbReference type="FunFam" id="1.20.1090.10:FF:000001">
    <property type="entry name" value="Aldehyde-alcohol dehydrogenase"/>
    <property type="match status" value="1"/>
</dbReference>
<evidence type="ECO:0000256" key="1">
    <source>
        <dbReference type="ARBA" id="ARBA00007358"/>
    </source>
</evidence>
<keyword evidence="3" id="KW-0520">NAD</keyword>
<gene>
    <name evidence="6" type="ORF">EFBL_0622</name>
</gene>
<dbReference type="CDD" id="cd08551">
    <property type="entry name" value="Fe-ADH"/>
    <property type="match status" value="1"/>
</dbReference>
<comment type="similarity">
    <text evidence="1">Belongs to the iron-containing alcohol dehydrogenase family.</text>
</comment>
<dbReference type="InterPro" id="IPR039697">
    <property type="entry name" value="Alcohol_dehydrogenase_Fe"/>
</dbReference>
<dbReference type="FunFam" id="3.40.50.1970:FF:000003">
    <property type="entry name" value="Alcohol dehydrogenase, iron-containing"/>
    <property type="match status" value="1"/>
</dbReference>
<dbReference type="Gene3D" id="1.20.1090.10">
    <property type="entry name" value="Dehydroquinate synthase-like - alpha domain"/>
    <property type="match status" value="1"/>
</dbReference>
<dbReference type="InterPro" id="IPR018211">
    <property type="entry name" value="ADH_Fe_CS"/>
</dbReference>
<reference evidence="7" key="1">
    <citation type="submission" date="2017-07" db="EMBL/GenBank/DDBJ databases">
        <title>Draft genome sequence of Effusibacillus lacus strain skLN1.</title>
        <authorList>
            <person name="Watanabe M."/>
            <person name="Kojima H."/>
            <person name="Fukui M."/>
        </authorList>
    </citation>
    <scope>NUCLEOTIDE SEQUENCE [LARGE SCALE GENOMIC DNA]</scope>
    <source>
        <strain evidence="7">skLN1</strain>
    </source>
</reference>
<feature type="domain" description="Alcohol dehydrogenase iron-type/glycerol dehydrogenase GldA" evidence="4">
    <location>
        <begin position="11"/>
        <end position="177"/>
    </location>
</feature>
<dbReference type="RefSeq" id="WP_096180696.1">
    <property type="nucleotide sequence ID" value="NZ_BDUF01000011.1"/>
</dbReference>
<dbReference type="EMBL" id="BDUF01000011">
    <property type="protein sequence ID" value="GAX89008.1"/>
    <property type="molecule type" value="Genomic_DNA"/>
</dbReference>
<keyword evidence="2" id="KW-0560">Oxidoreductase</keyword>
<evidence type="ECO:0000256" key="2">
    <source>
        <dbReference type="ARBA" id="ARBA00023002"/>
    </source>
</evidence>
<evidence type="ECO:0000256" key="3">
    <source>
        <dbReference type="ARBA" id="ARBA00023027"/>
    </source>
</evidence>